<dbReference type="Proteomes" id="UP000291758">
    <property type="component" value="Chromosome"/>
</dbReference>
<keyword evidence="3" id="KW-0732">Signal</keyword>
<gene>
    <name evidence="8" type="ORF">ET495_12405</name>
</gene>
<comment type="subcellular location">
    <subcellularLocation>
        <location evidence="1">Cell envelope</location>
    </subcellularLocation>
</comment>
<keyword evidence="6" id="KW-0812">Transmembrane</keyword>
<dbReference type="Pfam" id="PF04234">
    <property type="entry name" value="CopC"/>
    <property type="match status" value="1"/>
</dbReference>
<evidence type="ECO:0000256" key="2">
    <source>
        <dbReference type="ARBA" id="ARBA00022723"/>
    </source>
</evidence>
<dbReference type="GO" id="GO:0046688">
    <property type="term" value="P:response to copper ion"/>
    <property type="evidence" value="ECO:0007669"/>
    <property type="project" value="InterPro"/>
</dbReference>
<keyword evidence="9" id="KW-1185">Reference proteome</keyword>
<evidence type="ECO:0000256" key="1">
    <source>
        <dbReference type="ARBA" id="ARBA00004196"/>
    </source>
</evidence>
<dbReference type="Gene3D" id="2.60.40.1220">
    <property type="match status" value="1"/>
</dbReference>
<protein>
    <submittedName>
        <fullName evidence="8">Copper resistance protein CopC</fullName>
    </submittedName>
</protein>
<dbReference type="InterPro" id="IPR007348">
    <property type="entry name" value="CopC_dom"/>
</dbReference>
<dbReference type="GO" id="GO:0006825">
    <property type="term" value="P:copper ion transport"/>
    <property type="evidence" value="ECO:0007669"/>
    <property type="project" value="InterPro"/>
</dbReference>
<feature type="region of interest" description="Disordered" evidence="5">
    <location>
        <begin position="137"/>
        <end position="198"/>
    </location>
</feature>
<dbReference type="InterPro" id="IPR032694">
    <property type="entry name" value="CopC/D"/>
</dbReference>
<dbReference type="GO" id="GO:0030313">
    <property type="term" value="C:cell envelope"/>
    <property type="evidence" value="ECO:0007669"/>
    <property type="project" value="UniProtKB-SubCell"/>
</dbReference>
<dbReference type="InterPro" id="IPR014756">
    <property type="entry name" value="Ig_E-set"/>
</dbReference>
<evidence type="ECO:0000256" key="5">
    <source>
        <dbReference type="SAM" id="MobiDB-lite"/>
    </source>
</evidence>
<dbReference type="InterPro" id="IPR014755">
    <property type="entry name" value="Cu-Rt/internalin_Ig-like"/>
</dbReference>
<keyword evidence="6" id="KW-1133">Transmembrane helix</keyword>
<feature type="domain" description="CopC" evidence="7">
    <location>
        <begin position="39"/>
        <end position="131"/>
    </location>
</feature>
<evidence type="ECO:0000256" key="6">
    <source>
        <dbReference type="SAM" id="Phobius"/>
    </source>
</evidence>
<dbReference type="OrthoDB" id="5242236at2"/>
<evidence type="ECO:0000256" key="3">
    <source>
        <dbReference type="ARBA" id="ARBA00022729"/>
    </source>
</evidence>
<accession>A0A4P6EQ05</accession>
<feature type="transmembrane region" description="Helical" evidence="6">
    <location>
        <begin position="200"/>
        <end position="221"/>
    </location>
</feature>
<keyword evidence="2" id="KW-0479">Metal-binding</keyword>
<dbReference type="PANTHER" id="PTHR34820">
    <property type="entry name" value="INNER MEMBRANE PROTEIN YEBZ"/>
    <property type="match status" value="1"/>
</dbReference>
<name>A0A4P6EQ05_9MICO</name>
<dbReference type="EMBL" id="CP035495">
    <property type="protein sequence ID" value="QAY63903.1"/>
    <property type="molecule type" value="Genomic_DNA"/>
</dbReference>
<keyword evidence="6" id="KW-0472">Membrane</keyword>
<organism evidence="8 9">
    <name type="scientific">Xylanimonas allomyrinae</name>
    <dbReference type="NCBI Taxonomy" id="2509459"/>
    <lineage>
        <taxon>Bacteria</taxon>
        <taxon>Bacillati</taxon>
        <taxon>Actinomycetota</taxon>
        <taxon>Actinomycetes</taxon>
        <taxon>Micrococcales</taxon>
        <taxon>Promicromonosporaceae</taxon>
        <taxon>Xylanimonas</taxon>
    </lineage>
</organism>
<dbReference type="AlphaFoldDB" id="A0A4P6EQ05"/>
<dbReference type="KEGG" id="xyl:ET495_12405"/>
<evidence type="ECO:0000313" key="8">
    <source>
        <dbReference type="EMBL" id="QAY63903.1"/>
    </source>
</evidence>
<evidence type="ECO:0000259" key="7">
    <source>
        <dbReference type="Pfam" id="PF04234"/>
    </source>
</evidence>
<dbReference type="GO" id="GO:0005886">
    <property type="term" value="C:plasma membrane"/>
    <property type="evidence" value="ECO:0007669"/>
    <property type="project" value="TreeGrafter"/>
</dbReference>
<dbReference type="GO" id="GO:0005507">
    <property type="term" value="F:copper ion binding"/>
    <property type="evidence" value="ECO:0007669"/>
    <property type="project" value="InterPro"/>
</dbReference>
<dbReference type="PANTHER" id="PTHR34820:SF4">
    <property type="entry name" value="INNER MEMBRANE PROTEIN YEBZ"/>
    <property type="match status" value="1"/>
</dbReference>
<feature type="compositionally biased region" description="Low complexity" evidence="5">
    <location>
        <begin position="137"/>
        <end position="174"/>
    </location>
</feature>
<sequence length="227" mass="21629">MVVAAPRRRTLPAALSLVTLTVIAAVAAVIGFAAPAGAHDRLVSSDPADGAALDAVPAAITLTFNDEVLGTGAQVVVTAGGADVAAQPAQVEGTTVVSALPPDAPGGAYHVAWRVVSADGHPIEGTFAFTVATSGASEGGPAAADPPAAADATEQPSDATADPDADASAGSATGPTGGQTEPADAAAGPGDAGSAGGSRAWVWGVVGAAVVATGAASVVGARRRRTR</sequence>
<evidence type="ECO:0000313" key="9">
    <source>
        <dbReference type="Proteomes" id="UP000291758"/>
    </source>
</evidence>
<evidence type="ECO:0000256" key="4">
    <source>
        <dbReference type="ARBA" id="ARBA00023008"/>
    </source>
</evidence>
<dbReference type="SUPFAM" id="SSF81296">
    <property type="entry name" value="E set domains"/>
    <property type="match status" value="1"/>
</dbReference>
<reference evidence="8 9" key="1">
    <citation type="submission" date="2019-01" db="EMBL/GenBank/DDBJ databases">
        <title>Genome sequencing of strain 2JSPR-7.</title>
        <authorList>
            <person name="Heo J."/>
            <person name="Kim S.-J."/>
            <person name="Kim J.-S."/>
            <person name="Hong S.-B."/>
            <person name="Kwon S.-W."/>
        </authorList>
    </citation>
    <scope>NUCLEOTIDE SEQUENCE [LARGE SCALE GENOMIC DNA]</scope>
    <source>
        <strain evidence="8 9">2JSPR-7</strain>
    </source>
</reference>
<proteinExistence type="predicted"/>
<dbReference type="RefSeq" id="WP_129205063.1">
    <property type="nucleotide sequence ID" value="NZ_CP035495.1"/>
</dbReference>
<dbReference type="GO" id="GO:0042597">
    <property type="term" value="C:periplasmic space"/>
    <property type="evidence" value="ECO:0007669"/>
    <property type="project" value="InterPro"/>
</dbReference>
<keyword evidence="4" id="KW-0186">Copper</keyword>